<comment type="caution">
    <text evidence="6">The sequence shown here is derived from an EMBL/GenBank/DDBJ whole genome shotgun (WGS) entry which is preliminary data.</text>
</comment>
<dbReference type="Proteomes" id="UP000828390">
    <property type="component" value="Unassembled WGS sequence"/>
</dbReference>
<dbReference type="GO" id="GO:0006508">
    <property type="term" value="P:proteolysis"/>
    <property type="evidence" value="ECO:0007669"/>
    <property type="project" value="UniProtKB-KW"/>
</dbReference>
<evidence type="ECO:0000313" key="6">
    <source>
        <dbReference type="EMBL" id="KAH3770490.1"/>
    </source>
</evidence>
<organism evidence="6 7">
    <name type="scientific">Dreissena polymorpha</name>
    <name type="common">Zebra mussel</name>
    <name type="synonym">Mytilus polymorpha</name>
    <dbReference type="NCBI Taxonomy" id="45954"/>
    <lineage>
        <taxon>Eukaryota</taxon>
        <taxon>Metazoa</taxon>
        <taxon>Spiralia</taxon>
        <taxon>Lophotrochozoa</taxon>
        <taxon>Mollusca</taxon>
        <taxon>Bivalvia</taxon>
        <taxon>Autobranchia</taxon>
        <taxon>Heteroconchia</taxon>
        <taxon>Euheterodonta</taxon>
        <taxon>Imparidentia</taxon>
        <taxon>Neoheterodontei</taxon>
        <taxon>Myida</taxon>
        <taxon>Dreissenoidea</taxon>
        <taxon>Dreissenidae</taxon>
        <taxon>Dreissena</taxon>
    </lineage>
</organism>
<name>A0A9D4E1T4_DREPO</name>
<keyword evidence="7" id="KW-1185">Reference proteome</keyword>
<dbReference type="InterPro" id="IPR029058">
    <property type="entry name" value="AB_hydrolase_fold"/>
</dbReference>
<evidence type="ECO:0008006" key="8">
    <source>
        <dbReference type="Google" id="ProtNLM"/>
    </source>
</evidence>
<dbReference type="GO" id="GO:0008239">
    <property type="term" value="F:dipeptidyl-peptidase activity"/>
    <property type="evidence" value="ECO:0007669"/>
    <property type="project" value="TreeGrafter"/>
</dbReference>
<evidence type="ECO:0000256" key="1">
    <source>
        <dbReference type="ARBA" id="ARBA00011079"/>
    </source>
</evidence>
<protein>
    <recommendedName>
        <fullName evidence="8">Thymus-specific serine protease</fullName>
    </recommendedName>
</protein>
<keyword evidence="2" id="KW-0645">Protease</keyword>
<evidence type="ECO:0000256" key="5">
    <source>
        <dbReference type="ARBA" id="ARBA00023180"/>
    </source>
</evidence>
<keyword evidence="4" id="KW-0378">Hydrolase</keyword>
<feature type="non-terminal residue" evidence="6">
    <location>
        <position position="488"/>
    </location>
</feature>
<dbReference type="SUPFAM" id="SSF53474">
    <property type="entry name" value="alpha/beta-Hydrolases"/>
    <property type="match status" value="1"/>
</dbReference>
<dbReference type="GO" id="GO:0005768">
    <property type="term" value="C:endosome"/>
    <property type="evidence" value="ECO:0007669"/>
    <property type="project" value="TreeGrafter"/>
</dbReference>
<evidence type="ECO:0000313" key="7">
    <source>
        <dbReference type="Proteomes" id="UP000828390"/>
    </source>
</evidence>
<dbReference type="GO" id="GO:0070008">
    <property type="term" value="F:serine-type exopeptidase activity"/>
    <property type="evidence" value="ECO:0007669"/>
    <property type="project" value="InterPro"/>
</dbReference>
<dbReference type="InterPro" id="IPR042269">
    <property type="entry name" value="Ser_carbopepase_S28_SKS"/>
</dbReference>
<dbReference type="Gene3D" id="1.20.120.980">
    <property type="entry name" value="Serine carboxypeptidase S28, SKS domain"/>
    <property type="match status" value="1"/>
</dbReference>
<dbReference type="EMBL" id="JAIWYP010000009">
    <property type="protein sequence ID" value="KAH3770490.1"/>
    <property type="molecule type" value="Genomic_DNA"/>
</dbReference>
<dbReference type="GO" id="GO:0005764">
    <property type="term" value="C:lysosome"/>
    <property type="evidence" value="ECO:0007669"/>
    <property type="project" value="TreeGrafter"/>
</dbReference>
<dbReference type="InterPro" id="IPR008758">
    <property type="entry name" value="Peptidase_S28"/>
</dbReference>
<reference evidence="6" key="1">
    <citation type="journal article" date="2019" name="bioRxiv">
        <title>The Genome of the Zebra Mussel, Dreissena polymorpha: A Resource for Invasive Species Research.</title>
        <authorList>
            <person name="McCartney M.A."/>
            <person name="Auch B."/>
            <person name="Kono T."/>
            <person name="Mallez S."/>
            <person name="Zhang Y."/>
            <person name="Obille A."/>
            <person name="Becker A."/>
            <person name="Abrahante J.E."/>
            <person name="Garbe J."/>
            <person name="Badalamenti J.P."/>
            <person name="Herman A."/>
            <person name="Mangelson H."/>
            <person name="Liachko I."/>
            <person name="Sullivan S."/>
            <person name="Sone E.D."/>
            <person name="Koren S."/>
            <person name="Silverstein K.A.T."/>
            <person name="Beckman K.B."/>
            <person name="Gohl D.M."/>
        </authorList>
    </citation>
    <scope>NUCLEOTIDE SEQUENCE</scope>
    <source>
        <strain evidence="6">Duluth1</strain>
        <tissue evidence="6">Whole animal</tissue>
    </source>
</reference>
<evidence type="ECO:0000256" key="2">
    <source>
        <dbReference type="ARBA" id="ARBA00022670"/>
    </source>
</evidence>
<dbReference type="Gene3D" id="3.40.50.1820">
    <property type="entry name" value="alpha/beta hydrolase"/>
    <property type="match status" value="1"/>
</dbReference>
<evidence type="ECO:0000256" key="3">
    <source>
        <dbReference type="ARBA" id="ARBA00022729"/>
    </source>
</evidence>
<sequence>TRFWKFRQLVEHHRRQRADQVIAERYRKNGYRSSPTQTFFLEQPLDHFNAMFKELGKTYKQRYYVNAEFWFGQESPVFLFIGGEGTLTARDVEAGEMYELGRQHKALLVGVEHRFYGASLNDDGLQLEELEYLSSQQALADLATFVRYIRTKYGIPDSTQWICFGGSYPGALSAWFRLKYPHLVAGAVASSAPVRAITNFEGYNDVVAASLSSELVGGSKGCLETVRAAFRQIDDMILYTLYDQLQEDFQSCNKISMQEDTVQFVSNLAGNIMGVVQYNNEIPGQNISHVCEVMTSTSNPYTNLVALNKEYMAMSNETCVDNSYMNYTAMMSNTTVDRAAMGAGERQWTYQTCSQFGYYQTCDANTDCPFSKQMSLAYSDLQICQKIFKINPADVDVDVQFTNDYYGGNRTQQSKIVFVNGSIDPWHWLSILTNQTALHQYAVFIPGTAHCADLGTARDSDPAALSAARQEIAGLVAQFLEDAVRRKP</sequence>
<dbReference type="PANTHER" id="PTHR11010">
    <property type="entry name" value="PROTEASE S28 PRO-X CARBOXYPEPTIDASE-RELATED"/>
    <property type="match status" value="1"/>
</dbReference>
<dbReference type="PANTHER" id="PTHR11010:SF11">
    <property type="entry name" value="THYMUS-SPECIFIC SERINE PROTEASE"/>
    <property type="match status" value="1"/>
</dbReference>
<keyword evidence="3" id="KW-0732">Signal</keyword>
<evidence type="ECO:0000256" key="4">
    <source>
        <dbReference type="ARBA" id="ARBA00022801"/>
    </source>
</evidence>
<dbReference type="AlphaFoldDB" id="A0A9D4E1T4"/>
<reference evidence="6" key="2">
    <citation type="submission" date="2020-11" db="EMBL/GenBank/DDBJ databases">
        <authorList>
            <person name="McCartney M.A."/>
            <person name="Auch B."/>
            <person name="Kono T."/>
            <person name="Mallez S."/>
            <person name="Becker A."/>
            <person name="Gohl D.M."/>
            <person name="Silverstein K.A.T."/>
            <person name="Koren S."/>
            <person name="Bechman K.B."/>
            <person name="Herman A."/>
            <person name="Abrahante J.E."/>
            <person name="Garbe J."/>
        </authorList>
    </citation>
    <scope>NUCLEOTIDE SEQUENCE</scope>
    <source>
        <strain evidence="6">Duluth1</strain>
        <tissue evidence="6">Whole animal</tissue>
    </source>
</reference>
<dbReference type="Pfam" id="PF05577">
    <property type="entry name" value="Peptidase_S28"/>
    <property type="match status" value="1"/>
</dbReference>
<keyword evidence="5" id="KW-0325">Glycoprotein</keyword>
<proteinExistence type="inferred from homology"/>
<accession>A0A9D4E1T4</accession>
<comment type="similarity">
    <text evidence="1">Belongs to the peptidase S28 family.</text>
</comment>
<gene>
    <name evidence="6" type="ORF">DPMN_171777</name>
</gene>